<keyword evidence="6" id="KW-1185">Reference proteome</keyword>
<evidence type="ECO:0000256" key="2">
    <source>
        <dbReference type="ARBA" id="ARBA00022737"/>
    </source>
</evidence>
<keyword evidence="2" id="KW-0677">Repeat</keyword>
<keyword evidence="3" id="KW-0472">Membrane</keyword>
<dbReference type="SUPFAM" id="SSF117281">
    <property type="entry name" value="Kelch motif"/>
    <property type="match status" value="1"/>
</dbReference>
<protein>
    <recommendedName>
        <fullName evidence="4">Attractin/MKLN-like beta-propeller domain-containing protein</fullName>
    </recommendedName>
</protein>
<dbReference type="InterPro" id="IPR056737">
    <property type="entry name" value="Beta-prop_ATRN-MKLN-like"/>
</dbReference>
<accession>A0A397U5A4</accession>
<organism evidence="5 6">
    <name type="scientific">Gigaspora rosea</name>
    <dbReference type="NCBI Taxonomy" id="44941"/>
    <lineage>
        <taxon>Eukaryota</taxon>
        <taxon>Fungi</taxon>
        <taxon>Fungi incertae sedis</taxon>
        <taxon>Mucoromycota</taxon>
        <taxon>Glomeromycotina</taxon>
        <taxon>Glomeromycetes</taxon>
        <taxon>Diversisporales</taxon>
        <taxon>Gigasporaceae</taxon>
        <taxon>Gigaspora</taxon>
    </lineage>
</organism>
<dbReference type="PANTHER" id="PTHR46093">
    <property type="entry name" value="ACYL-COA-BINDING DOMAIN-CONTAINING PROTEIN 5"/>
    <property type="match status" value="1"/>
</dbReference>
<comment type="caution">
    <text evidence="5">The sequence shown here is derived from an EMBL/GenBank/DDBJ whole genome shotgun (WGS) entry which is preliminary data.</text>
</comment>
<feature type="domain" description="Attractin/MKLN-like beta-propeller" evidence="4">
    <location>
        <begin position="134"/>
        <end position="365"/>
    </location>
</feature>
<dbReference type="Gene3D" id="2.120.10.80">
    <property type="entry name" value="Kelch-type beta propeller"/>
    <property type="match status" value="2"/>
</dbReference>
<reference evidence="5 6" key="1">
    <citation type="submission" date="2018-06" db="EMBL/GenBank/DDBJ databases">
        <title>Comparative genomics reveals the genomic features of Rhizophagus irregularis, R. cerebriforme, R. diaphanum and Gigaspora rosea, and their symbiotic lifestyle signature.</title>
        <authorList>
            <person name="Morin E."/>
            <person name="San Clemente H."/>
            <person name="Chen E.C.H."/>
            <person name="De La Providencia I."/>
            <person name="Hainaut M."/>
            <person name="Kuo A."/>
            <person name="Kohler A."/>
            <person name="Murat C."/>
            <person name="Tang N."/>
            <person name="Roy S."/>
            <person name="Loubradou J."/>
            <person name="Henrissat B."/>
            <person name="Grigoriev I.V."/>
            <person name="Corradi N."/>
            <person name="Roux C."/>
            <person name="Martin F.M."/>
        </authorList>
    </citation>
    <scope>NUCLEOTIDE SEQUENCE [LARGE SCALE GENOMIC DNA]</scope>
    <source>
        <strain evidence="5 6">DAOM 194757</strain>
    </source>
</reference>
<dbReference type="InterPro" id="IPR015915">
    <property type="entry name" value="Kelch-typ_b-propeller"/>
</dbReference>
<evidence type="ECO:0000256" key="1">
    <source>
        <dbReference type="ARBA" id="ARBA00022441"/>
    </source>
</evidence>
<dbReference type="AlphaFoldDB" id="A0A397U5A4"/>
<dbReference type="Proteomes" id="UP000266673">
    <property type="component" value="Unassembled WGS sequence"/>
</dbReference>
<proteinExistence type="predicted"/>
<keyword evidence="3" id="KW-1133">Transmembrane helix</keyword>
<dbReference type="OrthoDB" id="432528at2759"/>
<keyword evidence="1" id="KW-0880">Kelch repeat</keyword>
<dbReference type="EMBL" id="QKWP01001988">
    <property type="protein sequence ID" value="RIB05404.1"/>
    <property type="molecule type" value="Genomic_DNA"/>
</dbReference>
<dbReference type="Pfam" id="PF24981">
    <property type="entry name" value="Beta-prop_ATRN-LZTR1"/>
    <property type="match status" value="1"/>
</dbReference>
<dbReference type="PANTHER" id="PTHR46093:SF3">
    <property type="entry name" value="ACYL-COA-BINDING DOMAIN-CONTAINING PROTEIN 4"/>
    <property type="match status" value="1"/>
</dbReference>
<evidence type="ECO:0000313" key="5">
    <source>
        <dbReference type="EMBL" id="RIB05404.1"/>
    </source>
</evidence>
<evidence type="ECO:0000313" key="6">
    <source>
        <dbReference type="Proteomes" id="UP000266673"/>
    </source>
</evidence>
<feature type="transmembrane region" description="Helical" evidence="3">
    <location>
        <begin position="398"/>
        <end position="423"/>
    </location>
</feature>
<dbReference type="STRING" id="44941.A0A397U5A4"/>
<gene>
    <name evidence="5" type="ORF">C2G38_2118463</name>
</gene>
<keyword evidence="3" id="KW-0812">Transmembrane</keyword>
<name>A0A397U5A4_9GLOM</name>
<evidence type="ECO:0000259" key="4">
    <source>
        <dbReference type="Pfam" id="PF24981"/>
    </source>
</evidence>
<evidence type="ECO:0000256" key="3">
    <source>
        <dbReference type="SAM" id="Phobius"/>
    </source>
</evidence>
<sequence>MLLYKIFFTMNFFQNIQSFLLIIILLFSFVNCQNIPNPRSQQTSSLIGNRLYFFSGDLSTTDSHNDSASNVTNEVWYLDLSSSFNTATPPWRKDVGMPIGYNLGASCVSPIDNSVFLVGGRMYIPNTANINLGSSPVYVFNSNISLWTTPNIIGFNSSFKMRNQIQPVIDNYGKIYTFGGTNYTGFNASYVDYNDMNILDTTSMTWSTLAIYTNAPPTFVSYTATLLPTGIIVYIGGYKDTLTRSIQTFNTKNYNWSTKVAGGDNIGTRVSHSAVLTQNGEIIIYGGSIWNDTTKPATPYIAKLDTSSWMWSIPNLSQINSPQLCDHSATLYGDYMIIAFGQIPSKSSMSYASLSNNLYILDVKSYILVTSFNPNQTLPPNKSTTNQTPSPDNNLNNYLIIGIGVAVGIVLLGGFSVVGFLLYKKQNQYPKFIPTPGTTDRI</sequence>